<dbReference type="GO" id="GO:0031849">
    <property type="term" value="F:olfactory receptor binding"/>
    <property type="evidence" value="ECO:0007669"/>
    <property type="project" value="TreeGrafter"/>
</dbReference>
<comment type="caution">
    <text evidence="9">The sequence shown here is derived from an EMBL/GenBank/DDBJ whole genome shotgun (WGS) entry which is preliminary data.</text>
</comment>
<feature type="domain" description="3CxxC-type" evidence="8">
    <location>
        <begin position="21"/>
        <end position="131"/>
    </location>
</feature>
<dbReference type="Proteomes" id="UP000557271">
    <property type="component" value="Unassembled WGS sequence"/>
</dbReference>
<gene>
    <name evidence="9" type="primary">Rtp4</name>
    <name evidence="9" type="ORF">CHIMIN_R01194</name>
</gene>
<evidence type="ECO:0000256" key="3">
    <source>
        <dbReference type="ARBA" id="ARBA00022723"/>
    </source>
</evidence>
<name>A0A7K7FEP9_CHIMN</name>
<feature type="non-terminal residue" evidence="9">
    <location>
        <position position="133"/>
    </location>
</feature>
<evidence type="ECO:0000256" key="4">
    <source>
        <dbReference type="ARBA" id="ARBA00022771"/>
    </source>
</evidence>
<reference evidence="9 10" key="1">
    <citation type="submission" date="2019-09" db="EMBL/GenBank/DDBJ databases">
        <title>Bird 10,000 Genomes (B10K) Project - Family phase.</title>
        <authorList>
            <person name="Zhang G."/>
        </authorList>
    </citation>
    <scope>NUCLEOTIDE SEQUENCE [LARGE SCALE GENOMIC DNA]</scope>
    <source>
        <strain evidence="9">B10K-UC-030-51</strain>
    </source>
</reference>
<dbReference type="OrthoDB" id="8121437at2759"/>
<dbReference type="Pfam" id="PF13695">
    <property type="entry name" value="Zn_ribbon_3CxxC"/>
    <property type="match status" value="1"/>
</dbReference>
<accession>A0A7K7FEP9</accession>
<keyword evidence="10" id="KW-1185">Reference proteome</keyword>
<comment type="subcellular location">
    <subcellularLocation>
        <location evidence="1">Membrane</location>
        <topology evidence="1">Single-pass membrane protein</topology>
    </subcellularLocation>
</comment>
<organism evidence="9 10">
    <name type="scientific">Chionis minor</name>
    <name type="common">Black-faced sheathbill</name>
    <dbReference type="NCBI Taxonomy" id="227182"/>
    <lineage>
        <taxon>Eukaryota</taxon>
        <taxon>Metazoa</taxon>
        <taxon>Chordata</taxon>
        <taxon>Craniata</taxon>
        <taxon>Vertebrata</taxon>
        <taxon>Euteleostomi</taxon>
        <taxon>Archelosauria</taxon>
        <taxon>Archosauria</taxon>
        <taxon>Dinosauria</taxon>
        <taxon>Saurischia</taxon>
        <taxon>Theropoda</taxon>
        <taxon>Coelurosauria</taxon>
        <taxon>Aves</taxon>
        <taxon>Neognathae</taxon>
        <taxon>Neoaves</taxon>
        <taxon>Charadriiformes</taxon>
        <taxon>Chionididae</taxon>
        <taxon>Chionis</taxon>
    </lineage>
</organism>
<dbReference type="PANTHER" id="PTHR14402:SF8">
    <property type="entry name" value="RECEPTOR-TRANSPORTING PROTEIN 4"/>
    <property type="match status" value="1"/>
</dbReference>
<keyword evidence="3" id="KW-0479">Metal-binding</keyword>
<keyword evidence="2" id="KW-0812">Transmembrane</keyword>
<evidence type="ECO:0000256" key="7">
    <source>
        <dbReference type="ARBA" id="ARBA00023136"/>
    </source>
</evidence>
<dbReference type="EMBL" id="VZSF01005226">
    <property type="protein sequence ID" value="NWY55804.1"/>
    <property type="molecule type" value="Genomic_DNA"/>
</dbReference>
<proteinExistence type="predicted"/>
<evidence type="ECO:0000313" key="10">
    <source>
        <dbReference type="Proteomes" id="UP000557271"/>
    </source>
</evidence>
<dbReference type="GO" id="GO:0008270">
    <property type="term" value="F:zinc ion binding"/>
    <property type="evidence" value="ECO:0007669"/>
    <property type="project" value="UniProtKB-KW"/>
</dbReference>
<evidence type="ECO:0000259" key="8">
    <source>
        <dbReference type="SMART" id="SM01328"/>
    </source>
</evidence>
<dbReference type="GO" id="GO:0051205">
    <property type="term" value="P:protein insertion into membrane"/>
    <property type="evidence" value="ECO:0007669"/>
    <property type="project" value="TreeGrafter"/>
</dbReference>
<keyword evidence="6" id="KW-1133">Transmembrane helix</keyword>
<dbReference type="GO" id="GO:0001580">
    <property type="term" value="P:detection of chemical stimulus involved in sensory perception of bitter taste"/>
    <property type="evidence" value="ECO:0007669"/>
    <property type="project" value="TreeGrafter"/>
</dbReference>
<protein>
    <submittedName>
        <fullName evidence="9">RTP4 protein</fullName>
    </submittedName>
</protein>
<dbReference type="GO" id="GO:0016020">
    <property type="term" value="C:membrane"/>
    <property type="evidence" value="ECO:0007669"/>
    <property type="project" value="UniProtKB-SubCell"/>
</dbReference>
<evidence type="ECO:0000313" key="9">
    <source>
        <dbReference type="EMBL" id="NWY55804.1"/>
    </source>
</evidence>
<evidence type="ECO:0000256" key="2">
    <source>
        <dbReference type="ARBA" id="ARBA00022692"/>
    </source>
</evidence>
<evidence type="ECO:0000256" key="1">
    <source>
        <dbReference type="ARBA" id="ARBA00004167"/>
    </source>
</evidence>
<sequence>EDDTLQVHTLKPGWKEFVQRRALGRFRCSQCFREWSSAKVHILFHMFRCQGQGMVWMRVFRQACRRCSSPQLEKAEFSQETVERLMHNLVLKILQYFYHVAVQPSDLLEVEVDARVAGPHNSAHCEGCQLGVC</sequence>
<dbReference type="PANTHER" id="PTHR14402">
    <property type="entry name" value="RECEPTOR TRANSPORTING PROTEIN"/>
    <property type="match status" value="1"/>
</dbReference>
<keyword evidence="5" id="KW-0862">Zinc</keyword>
<feature type="non-terminal residue" evidence="9">
    <location>
        <position position="1"/>
    </location>
</feature>
<dbReference type="AlphaFoldDB" id="A0A7K7FEP9"/>
<dbReference type="InterPro" id="IPR027377">
    <property type="entry name" value="ZAR1/RTP1-5-like_Znf-3CxxC"/>
</dbReference>
<keyword evidence="7" id="KW-0472">Membrane</keyword>
<dbReference type="InterPro" id="IPR026096">
    <property type="entry name" value="R-trans_p"/>
</dbReference>
<dbReference type="GO" id="GO:0006612">
    <property type="term" value="P:protein targeting to membrane"/>
    <property type="evidence" value="ECO:0007669"/>
    <property type="project" value="TreeGrafter"/>
</dbReference>
<keyword evidence="4" id="KW-0863">Zinc-finger</keyword>
<dbReference type="SMART" id="SM01328">
    <property type="entry name" value="zf-3CxxC"/>
    <property type="match status" value="1"/>
</dbReference>
<evidence type="ECO:0000256" key="5">
    <source>
        <dbReference type="ARBA" id="ARBA00022833"/>
    </source>
</evidence>
<evidence type="ECO:0000256" key="6">
    <source>
        <dbReference type="ARBA" id="ARBA00022989"/>
    </source>
</evidence>